<reference evidence="9 10" key="1">
    <citation type="journal article" date="2023" name="Plants (Basel)">
        <title>Bridging the Gap: Combining Genomics and Transcriptomics Approaches to Understand Stylosanthes scabra, an Orphan Legume from the Brazilian Caatinga.</title>
        <authorList>
            <person name="Ferreira-Neto J.R.C."/>
            <person name="da Silva M.D."/>
            <person name="Binneck E."/>
            <person name="de Melo N.F."/>
            <person name="da Silva R.H."/>
            <person name="de Melo A.L.T.M."/>
            <person name="Pandolfi V."/>
            <person name="Bustamante F.O."/>
            <person name="Brasileiro-Vidal A.C."/>
            <person name="Benko-Iseppon A.M."/>
        </authorList>
    </citation>
    <scope>NUCLEOTIDE SEQUENCE [LARGE SCALE GENOMIC DNA]</scope>
    <source>
        <tissue evidence="9">Leaves</tissue>
    </source>
</reference>
<keyword evidence="2" id="KW-0805">Transcription regulation</keyword>
<sequence>MMTNNNNNPLLFHQNPDFWDADSDITSSFWLQSLETKNDYGCVVFDDPFQDSSSSLSFEMVDFSSSSSSESSTSLKKKIKKHEEEHDDDNKKGRRRSYIGVRKRPWGKFAAEIRDTTRKGTRVWLGTFESAEDAALAYDQAAFSMRGYSAVLNFPFQRVKDSLQGIITMEESSDYNKLSKPFSSSSSSSSCSPALALKERNSIKRKLASSSSSKANKNKNKRKESSQESSSTTTNNNKSGDVMVLEDLGVEYLEHLLSISEPHHQITPSCPNYFFCNKNEALLPSSPPPGEVDYID</sequence>
<evidence type="ECO:0000256" key="4">
    <source>
        <dbReference type="ARBA" id="ARBA00023163"/>
    </source>
</evidence>
<dbReference type="SMART" id="SM00380">
    <property type="entry name" value="AP2"/>
    <property type="match status" value="1"/>
</dbReference>
<evidence type="ECO:0000256" key="2">
    <source>
        <dbReference type="ARBA" id="ARBA00023015"/>
    </source>
</evidence>
<dbReference type="Gene3D" id="3.30.730.10">
    <property type="entry name" value="AP2/ERF domain"/>
    <property type="match status" value="1"/>
</dbReference>
<dbReference type="InterPro" id="IPR001471">
    <property type="entry name" value="AP2/ERF_dom"/>
</dbReference>
<evidence type="ECO:0000256" key="7">
    <source>
        <dbReference type="SAM" id="MobiDB-lite"/>
    </source>
</evidence>
<accession>A0ABU6T279</accession>
<comment type="subcellular location">
    <subcellularLocation>
        <location evidence="1">Nucleus</location>
    </subcellularLocation>
</comment>
<evidence type="ECO:0000256" key="5">
    <source>
        <dbReference type="ARBA" id="ARBA00023242"/>
    </source>
</evidence>
<dbReference type="SUPFAM" id="SSF54171">
    <property type="entry name" value="DNA-binding domain"/>
    <property type="match status" value="1"/>
</dbReference>
<dbReference type="Proteomes" id="UP001341840">
    <property type="component" value="Unassembled WGS sequence"/>
</dbReference>
<dbReference type="PRINTS" id="PR00367">
    <property type="entry name" value="ETHRSPELEMNT"/>
</dbReference>
<dbReference type="CDD" id="cd00018">
    <property type="entry name" value="AP2"/>
    <property type="match status" value="1"/>
</dbReference>
<evidence type="ECO:0000259" key="8">
    <source>
        <dbReference type="PROSITE" id="PS51032"/>
    </source>
</evidence>
<dbReference type="InterPro" id="IPR044808">
    <property type="entry name" value="ERF_plant"/>
</dbReference>
<feature type="domain" description="AP2/ERF" evidence="8">
    <location>
        <begin position="97"/>
        <end position="155"/>
    </location>
</feature>
<keyword evidence="10" id="KW-1185">Reference proteome</keyword>
<evidence type="ECO:0000256" key="3">
    <source>
        <dbReference type="ARBA" id="ARBA00023125"/>
    </source>
</evidence>
<comment type="caution">
    <text evidence="9">The sequence shown here is derived from an EMBL/GenBank/DDBJ whole genome shotgun (WGS) entry which is preliminary data.</text>
</comment>
<dbReference type="PANTHER" id="PTHR31190:SF469">
    <property type="entry name" value="ETHYLENE-RESPONSIVE TRANSCRIPTION FACTOR 1B-LIKE"/>
    <property type="match status" value="1"/>
</dbReference>
<feature type="compositionally biased region" description="Low complexity" evidence="7">
    <location>
        <begin position="227"/>
        <end position="239"/>
    </location>
</feature>
<feature type="region of interest" description="Disordered" evidence="7">
    <location>
        <begin position="65"/>
        <end position="97"/>
    </location>
</feature>
<comment type="similarity">
    <text evidence="6">Belongs to the AP2/ERF transcription factor family. ERF subfamily.</text>
</comment>
<proteinExistence type="inferred from homology"/>
<feature type="region of interest" description="Disordered" evidence="7">
    <location>
        <begin position="202"/>
        <end position="241"/>
    </location>
</feature>
<feature type="compositionally biased region" description="Basic and acidic residues" evidence="7">
    <location>
        <begin position="81"/>
        <end position="91"/>
    </location>
</feature>
<gene>
    <name evidence="9" type="ORF">PIB30_000314</name>
</gene>
<protein>
    <recommendedName>
        <fullName evidence="8">AP2/ERF domain-containing protein</fullName>
    </recommendedName>
</protein>
<dbReference type="EMBL" id="JASCZI010090622">
    <property type="protein sequence ID" value="MED6142752.1"/>
    <property type="molecule type" value="Genomic_DNA"/>
</dbReference>
<dbReference type="InterPro" id="IPR016177">
    <property type="entry name" value="DNA-bd_dom_sf"/>
</dbReference>
<evidence type="ECO:0000313" key="9">
    <source>
        <dbReference type="EMBL" id="MED6142752.1"/>
    </source>
</evidence>
<keyword evidence="5" id="KW-0539">Nucleus</keyword>
<keyword evidence="4" id="KW-0804">Transcription</keyword>
<name>A0ABU6T279_9FABA</name>
<feature type="compositionally biased region" description="Low complexity" evidence="7">
    <location>
        <begin position="65"/>
        <end position="74"/>
    </location>
</feature>
<evidence type="ECO:0000313" key="10">
    <source>
        <dbReference type="Proteomes" id="UP001341840"/>
    </source>
</evidence>
<dbReference type="InterPro" id="IPR036955">
    <property type="entry name" value="AP2/ERF_dom_sf"/>
</dbReference>
<evidence type="ECO:0000256" key="1">
    <source>
        <dbReference type="ARBA" id="ARBA00004123"/>
    </source>
</evidence>
<dbReference type="PANTHER" id="PTHR31190">
    <property type="entry name" value="DNA-BINDING DOMAIN"/>
    <property type="match status" value="1"/>
</dbReference>
<evidence type="ECO:0000256" key="6">
    <source>
        <dbReference type="ARBA" id="ARBA00024343"/>
    </source>
</evidence>
<keyword evidence="3" id="KW-0238">DNA-binding</keyword>
<dbReference type="PROSITE" id="PS51032">
    <property type="entry name" value="AP2_ERF"/>
    <property type="match status" value="1"/>
</dbReference>
<organism evidence="9 10">
    <name type="scientific">Stylosanthes scabra</name>
    <dbReference type="NCBI Taxonomy" id="79078"/>
    <lineage>
        <taxon>Eukaryota</taxon>
        <taxon>Viridiplantae</taxon>
        <taxon>Streptophyta</taxon>
        <taxon>Embryophyta</taxon>
        <taxon>Tracheophyta</taxon>
        <taxon>Spermatophyta</taxon>
        <taxon>Magnoliopsida</taxon>
        <taxon>eudicotyledons</taxon>
        <taxon>Gunneridae</taxon>
        <taxon>Pentapetalae</taxon>
        <taxon>rosids</taxon>
        <taxon>fabids</taxon>
        <taxon>Fabales</taxon>
        <taxon>Fabaceae</taxon>
        <taxon>Papilionoideae</taxon>
        <taxon>50 kb inversion clade</taxon>
        <taxon>dalbergioids sensu lato</taxon>
        <taxon>Dalbergieae</taxon>
        <taxon>Pterocarpus clade</taxon>
        <taxon>Stylosanthes</taxon>
    </lineage>
</organism>
<dbReference type="Pfam" id="PF00847">
    <property type="entry name" value="AP2"/>
    <property type="match status" value="1"/>
</dbReference>